<keyword evidence="4 6" id="KW-0378">Hydrolase</keyword>
<evidence type="ECO:0000313" key="8">
    <source>
        <dbReference type="Proteomes" id="UP000199662"/>
    </source>
</evidence>
<dbReference type="STRING" id="84035.SAMN05660742_102227"/>
<organism evidence="7 8">
    <name type="scientific">Propionispira arboris</name>
    <dbReference type="NCBI Taxonomy" id="84035"/>
    <lineage>
        <taxon>Bacteria</taxon>
        <taxon>Bacillati</taxon>
        <taxon>Bacillota</taxon>
        <taxon>Negativicutes</taxon>
        <taxon>Selenomonadales</taxon>
        <taxon>Selenomonadaceae</taxon>
        <taxon>Propionispira</taxon>
    </lineage>
</organism>
<dbReference type="EC" id="3.1.-.-" evidence="6"/>
<dbReference type="Proteomes" id="UP000199662">
    <property type="component" value="Unassembled WGS sequence"/>
</dbReference>
<keyword evidence="8" id="KW-1185">Reference proteome</keyword>
<keyword evidence="3 6" id="KW-0227">DNA damage</keyword>
<dbReference type="NCBIfam" id="TIGR00632">
    <property type="entry name" value="vsr"/>
    <property type="match status" value="1"/>
</dbReference>
<dbReference type="EMBL" id="FNZK01000002">
    <property type="protein sequence ID" value="SEJ00081.1"/>
    <property type="molecule type" value="Genomic_DNA"/>
</dbReference>
<evidence type="ECO:0000256" key="6">
    <source>
        <dbReference type="PIRNR" id="PIRNR018267"/>
    </source>
</evidence>
<keyword evidence="2 6" id="KW-0255">Endonuclease</keyword>
<gene>
    <name evidence="7" type="ORF">SAMN05660742_102227</name>
</gene>
<dbReference type="GO" id="GO:0004519">
    <property type="term" value="F:endonuclease activity"/>
    <property type="evidence" value="ECO:0007669"/>
    <property type="project" value="UniProtKB-KW"/>
</dbReference>
<dbReference type="CDD" id="cd00221">
    <property type="entry name" value="Vsr"/>
    <property type="match status" value="1"/>
</dbReference>
<evidence type="ECO:0000256" key="3">
    <source>
        <dbReference type="ARBA" id="ARBA00022763"/>
    </source>
</evidence>
<evidence type="ECO:0000256" key="5">
    <source>
        <dbReference type="ARBA" id="ARBA00023204"/>
    </source>
</evidence>
<dbReference type="GO" id="GO:0006298">
    <property type="term" value="P:mismatch repair"/>
    <property type="evidence" value="ECO:0007669"/>
    <property type="project" value="UniProtKB-UniRule"/>
</dbReference>
<protein>
    <recommendedName>
        <fullName evidence="6">Very short patch repair endonuclease</fullName>
        <ecNumber evidence="6">3.1.-.-</ecNumber>
    </recommendedName>
</protein>
<dbReference type="InterPro" id="IPR011335">
    <property type="entry name" value="Restrct_endonuc-II-like"/>
</dbReference>
<evidence type="ECO:0000256" key="2">
    <source>
        <dbReference type="ARBA" id="ARBA00022759"/>
    </source>
</evidence>
<comment type="function">
    <text evidence="6">May nick specific sequences that contain T:G mispairs resulting from m5C-deamination.</text>
</comment>
<evidence type="ECO:0000256" key="1">
    <source>
        <dbReference type="ARBA" id="ARBA00022722"/>
    </source>
</evidence>
<reference evidence="7 8" key="1">
    <citation type="submission" date="2016-10" db="EMBL/GenBank/DDBJ databases">
        <authorList>
            <person name="de Groot N.N."/>
        </authorList>
    </citation>
    <scope>NUCLEOTIDE SEQUENCE [LARGE SCALE GENOMIC DNA]</scope>
    <source>
        <strain evidence="7 8">DSM 2179</strain>
    </source>
</reference>
<dbReference type="PIRSF" id="PIRSF018267">
    <property type="entry name" value="VSR_endonuc"/>
    <property type="match status" value="1"/>
</dbReference>
<name>A0A1H6V6C8_9FIRM</name>
<accession>A0A1H6V6C8</accession>
<keyword evidence="1 6" id="KW-0540">Nuclease</keyword>
<dbReference type="AlphaFoldDB" id="A0A1H6V6C8"/>
<dbReference type="Pfam" id="PF03852">
    <property type="entry name" value="Vsr"/>
    <property type="match status" value="1"/>
</dbReference>
<dbReference type="InterPro" id="IPR004603">
    <property type="entry name" value="DNA_mismatch_endonuc_vsr"/>
</dbReference>
<dbReference type="SUPFAM" id="SSF52980">
    <property type="entry name" value="Restriction endonuclease-like"/>
    <property type="match status" value="1"/>
</dbReference>
<evidence type="ECO:0000256" key="4">
    <source>
        <dbReference type="ARBA" id="ARBA00022801"/>
    </source>
</evidence>
<sequence length="149" mass="17537">MCFRESRLKGCVNTMDNLTSSQRHKNMKHIKSQDTKPEVLLRKALWNYGIRYRKNYKKLPGKPDIVLIKQKIAIFVDGDFWHGRDMGGIRRQVKTNKAYWLPKIERNIERGKEVNDALLNEGWLVLRFWESDIKKDLAGCVKTILSYLA</sequence>
<evidence type="ECO:0000313" key="7">
    <source>
        <dbReference type="EMBL" id="SEJ00081.1"/>
    </source>
</evidence>
<dbReference type="Gene3D" id="3.40.960.10">
    <property type="entry name" value="VSR Endonuclease"/>
    <property type="match status" value="1"/>
</dbReference>
<keyword evidence="5 6" id="KW-0234">DNA repair</keyword>
<dbReference type="GO" id="GO:0016787">
    <property type="term" value="F:hydrolase activity"/>
    <property type="evidence" value="ECO:0007669"/>
    <property type="project" value="UniProtKB-KW"/>
</dbReference>
<comment type="similarity">
    <text evidence="6">Belongs to the vsr family.</text>
</comment>
<proteinExistence type="inferred from homology"/>